<sequence length="140" mass="16300">MKQSTRFDEKEYILISLKPQFYELIMAGKKKHEFRNRFPNKKINAFIYVTKPIGAIKALLELDEPIWEPKDLVGHEGVGVQEFIHGQKPGRMALPIKNIHPLKKEVDLTILKNEFNTSAPQSYIYLHKKPELLNYLLSLV</sequence>
<dbReference type="SUPFAM" id="SSF88697">
    <property type="entry name" value="PUA domain-like"/>
    <property type="match status" value="1"/>
</dbReference>
<protein>
    <recommendedName>
        <fullName evidence="3">ASCH domain-containing protein</fullName>
    </recommendedName>
</protein>
<dbReference type="EMBL" id="JAECVW010000016">
    <property type="protein sequence ID" value="MBH8596420.1"/>
    <property type="molecule type" value="Genomic_DNA"/>
</dbReference>
<organism evidence="1 2">
    <name type="scientific">Thermoactinomyces intermedius</name>
    <dbReference type="NCBI Taxonomy" id="2024"/>
    <lineage>
        <taxon>Bacteria</taxon>
        <taxon>Bacillati</taxon>
        <taxon>Bacillota</taxon>
        <taxon>Bacilli</taxon>
        <taxon>Bacillales</taxon>
        <taxon>Thermoactinomycetaceae</taxon>
        <taxon>Thermoactinomyces</taxon>
    </lineage>
</organism>
<evidence type="ECO:0000313" key="1">
    <source>
        <dbReference type="EMBL" id="MBH8596420.1"/>
    </source>
</evidence>
<reference evidence="1 2" key="1">
    <citation type="submission" date="2020-12" db="EMBL/GenBank/DDBJ databases">
        <title>WGS of Thermoactinomyces spp.</title>
        <authorList>
            <person name="Cheng K."/>
        </authorList>
    </citation>
    <scope>NUCLEOTIDE SEQUENCE [LARGE SCALE GENOMIC DNA]</scope>
    <source>
        <strain evidence="2">CICC 10671\DSM 43846</strain>
    </source>
</reference>
<dbReference type="Proteomes" id="UP000633619">
    <property type="component" value="Unassembled WGS sequence"/>
</dbReference>
<proteinExistence type="predicted"/>
<evidence type="ECO:0000313" key="2">
    <source>
        <dbReference type="Proteomes" id="UP000633619"/>
    </source>
</evidence>
<dbReference type="InterPro" id="IPR015947">
    <property type="entry name" value="PUA-like_sf"/>
</dbReference>
<comment type="caution">
    <text evidence="1">The sequence shown here is derived from an EMBL/GenBank/DDBJ whole genome shotgun (WGS) entry which is preliminary data.</text>
</comment>
<evidence type="ECO:0008006" key="3">
    <source>
        <dbReference type="Google" id="ProtNLM"/>
    </source>
</evidence>
<name>A0A8I1AB61_THEIN</name>
<keyword evidence="2" id="KW-1185">Reference proteome</keyword>
<accession>A0A8I1AB61</accession>
<gene>
    <name evidence="1" type="ORF">I8U20_14035</name>
</gene>
<dbReference type="AlphaFoldDB" id="A0A8I1AB61"/>
<dbReference type="RefSeq" id="WP_037996393.1">
    <property type="nucleotide sequence ID" value="NZ_JACEIR010000018.1"/>
</dbReference>